<comment type="similarity">
    <text evidence="8">Belongs to the shikimate dehydrogenase family.</text>
</comment>
<dbReference type="EMBL" id="CP086654">
    <property type="protein sequence ID" value="UEX91146.1"/>
    <property type="molecule type" value="Genomic_DNA"/>
</dbReference>
<keyword evidence="13" id="KW-1185">Reference proteome</keyword>
<dbReference type="Gene3D" id="3.40.50.720">
    <property type="entry name" value="NAD(P)-binding Rossmann-like Domain"/>
    <property type="match status" value="1"/>
</dbReference>
<feature type="binding site" evidence="8">
    <location>
        <begin position="13"/>
        <end position="15"/>
    </location>
    <ligand>
        <name>shikimate</name>
        <dbReference type="ChEBI" id="CHEBI:36208"/>
    </ligand>
</feature>
<gene>
    <name evidence="8 12" type="primary">aroE</name>
    <name evidence="12" type="ORF">LN051_05445</name>
</gene>
<evidence type="ECO:0000259" key="11">
    <source>
        <dbReference type="Pfam" id="PF18317"/>
    </source>
</evidence>
<dbReference type="Pfam" id="PF01488">
    <property type="entry name" value="Shikimate_DH"/>
    <property type="match status" value="1"/>
</dbReference>
<dbReference type="HAMAP" id="MF_00222">
    <property type="entry name" value="Shikimate_DH_AroE"/>
    <property type="match status" value="1"/>
</dbReference>
<evidence type="ECO:0000256" key="1">
    <source>
        <dbReference type="ARBA" id="ARBA00004871"/>
    </source>
</evidence>
<feature type="domain" description="Quinate/shikimate 5-dehydrogenase/glutamyl-tRNA reductase" evidence="9">
    <location>
        <begin position="111"/>
        <end position="183"/>
    </location>
</feature>
<evidence type="ECO:0000256" key="8">
    <source>
        <dbReference type="HAMAP-Rule" id="MF_00222"/>
    </source>
</evidence>
<reference evidence="12 13" key="1">
    <citation type="journal article" date="2022" name="Pathogens">
        <title>Staphylococcus ratti sp. nov. Isolated from a Lab Rat.</title>
        <authorList>
            <person name="Kovarovic V."/>
            <person name="Sedlacek I."/>
            <person name="Petras P."/>
            <person name="Kralova S."/>
            <person name="Maslanova I."/>
            <person name="Svec P."/>
            <person name="Neumann-Schaal M."/>
            <person name="Botka T."/>
            <person name="Gelbicova T."/>
            <person name="Stankova E."/>
            <person name="Doskar J."/>
            <person name="Pantucek R."/>
        </authorList>
    </citation>
    <scope>NUCLEOTIDE SEQUENCE [LARGE SCALE GENOMIC DNA]</scope>
    <source>
        <strain evidence="12 13">CCM 9025</strain>
    </source>
</reference>
<dbReference type="Pfam" id="PF08501">
    <property type="entry name" value="Shikimate_dh_N"/>
    <property type="match status" value="1"/>
</dbReference>
<protein>
    <recommendedName>
        <fullName evidence="2 8">Shikimate dehydrogenase (NADP(+))</fullName>
        <shortName evidence="8">SDH</shortName>
        <ecNumber evidence="2 8">1.1.1.25</ecNumber>
    </recommendedName>
</protein>
<keyword evidence="3 8" id="KW-0028">Amino-acid biosynthesis</keyword>
<feature type="domain" description="SDH C-terminal" evidence="11">
    <location>
        <begin position="232"/>
        <end position="262"/>
    </location>
</feature>
<dbReference type="InterPro" id="IPR036291">
    <property type="entry name" value="NAD(P)-bd_dom_sf"/>
</dbReference>
<keyword evidence="6 8" id="KW-0057">Aromatic amino acid biosynthesis</keyword>
<feature type="binding site" evidence="8">
    <location>
        <begin position="148"/>
        <end position="153"/>
    </location>
    <ligand>
        <name>NADP(+)</name>
        <dbReference type="ChEBI" id="CHEBI:58349"/>
    </ligand>
</feature>
<feature type="binding site" evidence="8">
    <location>
        <begin position="124"/>
        <end position="128"/>
    </location>
    <ligand>
        <name>NADP(+)</name>
        <dbReference type="ChEBI" id="CHEBI:58349"/>
    </ligand>
</feature>
<feature type="active site" description="Proton acceptor" evidence="8">
    <location>
        <position position="64"/>
    </location>
</feature>
<evidence type="ECO:0000313" key="12">
    <source>
        <dbReference type="EMBL" id="UEX91146.1"/>
    </source>
</evidence>
<organism evidence="12 13">
    <name type="scientific">Staphylococcus ratti</name>
    <dbReference type="NCBI Taxonomy" id="2892440"/>
    <lineage>
        <taxon>Bacteria</taxon>
        <taxon>Bacillati</taxon>
        <taxon>Bacillota</taxon>
        <taxon>Bacilli</taxon>
        <taxon>Bacillales</taxon>
        <taxon>Staphylococcaceae</taxon>
        <taxon>Staphylococcus</taxon>
    </lineage>
</organism>
<feature type="binding site" evidence="8">
    <location>
        <position position="232"/>
    </location>
    <ligand>
        <name>NADP(+)</name>
        <dbReference type="ChEBI" id="CHEBI:58349"/>
    </ligand>
</feature>
<evidence type="ECO:0000259" key="9">
    <source>
        <dbReference type="Pfam" id="PF01488"/>
    </source>
</evidence>
<dbReference type="NCBIfam" id="TIGR00507">
    <property type="entry name" value="aroE"/>
    <property type="match status" value="1"/>
</dbReference>
<feature type="binding site" evidence="8">
    <location>
        <position position="211"/>
    </location>
    <ligand>
        <name>shikimate</name>
        <dbReference type="ChEBI" id="CHEBI:36208"/>
    </ligand>
</feature>
<comment type="catalytic activity">
    <reaction evidence="7 8">
        <text>shikimate + NADP(+) = 3-dehydroshikimate + NADPH + H(+)</text>
        <dbReference type="Rhea" id="RHEA:17737"/>
        <dbReference type="ChEBI" id="CHEBI:15378"/>
        <dbReference type="ChEBI" id="CHEBI:16630"/>
        <dbReference type="ChEBI" id="CHEBI:36208"/>
        <dbReference type="ChEBI" id="CHEBI:57783"/>
        <dbReference type="ChEBI" id="CHEBI:58349"/>
        <dbReference type="EC" id="1.1.1.25"/>
    </reaction>
</comment>
<dbReference type="SUPFAM" id="SSF53223">
    <property type="entry name" value="Aminoacid dehydrogenase-like, N-terminal domain"/>
    <property type="match status" value="1"/>
</dbReference>
<dbReference type="Proteomes" id="UP001197626">
    <property type="component" value="Chromosome"/>
</dbReference>
<name>A0ABY3PFS9_9STAP</name>
<keyword evidence="5 8" id="KW-0560">Oxidoreductase</keyword>
<feature type="binding site" evidence="8">
    <location>
        <position position="209"/>
    </location>
    <ligand>
        <name>NADP(+)</name>
        <dbReference type="ChEBI" id="CHEBI:58349"/>
    </ligand>
</feature>
<comment type="function">
    <text evidence="8">Involved in the biosynthesis of the chorismate, which leads to the biosynthesis of aromatic amino acids. Catalyzes the reversible NADPH linked reduction of 3-dehydroshikimate (DHSA) to yield shikimate (SA).</text>
</comment>
<dbReference type="InterPro" id="IPR013708">
    <property type="entry name" value="Shikimate_DH-bd_N"/>
</dbReference>
<dbReference type="InterPro" id="IPR006151">
    <property type="entry name" value="Shikm_DH/Glu-tRNA_Rdtase"/>
</dbReference>
<evidence type="ECO:0000256" key="4">
    <source>
        <dbReference type="ARBA" id="ARBA00022857"/>
    </source>
</evidence>
<dbReference type="InterPro" id="IPR022893">
    <property type="entry name" value="Shikimate_DH_fam"/>
</dbReference>
<dbReference type="PANTHER" id="PTHR21089:SF1">
    <property type="entry name" value="BIFUNCTIONAL 3-DEHYDROQUINATE DEHYDRATASE_SHIKIMATE DEHYDROGENASE, CHLOROPLASTIC"/>
    <property type="match status" value="1"/>
</dbReference>
<dbReference type="InterPro" id="IPR041121">
    <property type="entry name" value="SDH_C"/>
</dbReference>
<dbReference type="RefSeq" id="WP_229293624.1">
    <property type="nucleotide sequence ID" value="NZ_CP086654.1"/>
</dbReference>
<evidence type="ECO:0000256" key="6">
    <source>
        <dbReference type="ARBA" id="ARBA00023141"/>
    </source>
</evidence>
<sequence>MKFAVIGHPIKHSLSPLMHHANFKKLNLDYQYEAINIPESHFQHIREIISERELDGFNVTIPHKARIIPYLDDISDEAKEMGAVNTVKIKNGKWIGYNTDGIGFVKGLESYYGSLKDAKILILGAGGASKGITYQLKQKTTQPIFVANRTMSRFETWTFNINAVPLSEVTNIADQFDIIINTTPLGMYDSNDSILTFERLKKRALVCDIIYTPLETPFLANARHHGYDTYNGLDMFVYQGAESFNIWTAMDANINAMRTSVLNKLNV</sequence>
<evidence type="ECO:0000256" key="3">
    <source>
        <dbReference type="ARBA" id="ARBA00022605"/>
    </source>
</evidence>
<feature type="binding site" evidence="8">
    <location>
        <position position="76"/>
    </location>
    <ligand>
        <name>NADP(+)</name>
        <dbReference type="ChEBI" id="CHEBI:58349"/>
    </ligand>
</feature>
<dbReference type="CDD" id="cd01065">
    <property type="entry name" value="NAD_bind_Shikimate_DH"/>
    <property type="match status" value="1"/>
</dbReference>
<dbReference type="EC" id="1.1.1.25" evidence="2 8"/>
<feature type="binding site" evidence="8">
    <location>
        <position position="100"/>
    </location>
    <ligand>
        <name>shikimate</name>
        <dbReference type="ChEBI" id="CHEBI:36208"/>
    </ligand>
</feature>
<feature type="binding site" evidence="8">
    <location>
        <position position="239"/>
    </location>
    <ligand>
        <name>shikimate</name>
        <dbReference type="ChEBI" id="CHEBI:36208"/>
    </ligand>
</feature>
<keyword evidence="4 8" id="KW-0521">NADP</keyword>
<comment type="pathway">
    <text evidence="1 8">Metabolic intermediate biosynthesis; chorismate biosynthesis; chorismate from D-erythrose 4-phosphate and phosphoenolpyruvate: step 4/7.</text>
</comment>
<dbReference type="InterPro" id="IPR046346">
    <property type="entry name" value="Aminoacid_DH-like_N_sf"/>
</dbReference>
<dbReference type="PANTHER" id="PTHR21089">
    <property type="entry name" value="SHIKIMATE DEHYDROGENASE"/>
    <property type="match status" value="1"/>
</dbReference>
<evidence type="ECO:0000256" key="7">
    <source>
        <dbReference type="ARBA" id="ARBA00049442"/>
    </source>
</evidence>
<evidence type="ECO:0000256" key="5">
    <source>
        <dbReference type="ARBA" id="ARBA00023002"/>
    </source>
</evidence>
<dbReference type="GO" id="GO:0004764">
    <property type="term" value="F:shikimate 3-dehydrogenase (NADP+) activity"/>
    <property type="evidence" value="ECO:0007669"/>
    <property type="project" value="UniProtKB-EC"/>
</dbReference>
<evidence type="ECO:0000313" key="13">
    <source>
        <dbReference type="Proteomes" id="UP001197626"/>
    </source>
</evidence>
<dbReference type="Pfam" id="PF18317">
    <property type="entry name" value="SDH_C"/>
    <property type="match status" value="1"/>
</dbReference>
<proteinExistence type="inferred from homology"/>
<evidence type="ECO:0000256" key="2">
    <source>
        <dbReference type="ARBA" id="ARBA00012962"/>
    </source>
</evidence>
<accession>A0ABY3PFS9</accession>
<dbReference type="SUPFAM" id="SSF51735">
    <property type="entry name" value="NAD(P)-binding Rossmann-fold domains"/>
    <property type="match status" value="1"/>
</dbReference>
<feature type="binding site" evidence="8">
    <location>
        <position position="60"/>
    </location>
    <ligand>
        <name>shikimate</name>
        <dbReference type="ChEBI" id="CHEBI:36208"/>
    </ligand>
</feature>
<comment type="subunit">
    <text evidence="8">Homodimer.</text>
</comment>
<feature type="domain" description="Shikimate dehydrogenase substrate binding N-terminal" evidence="10">
    <location>
        <begin position="5"/>
        <end position="87"/>
    </location>
</feature>
<evidence type="ECO:0000259" key="10">
    <source>
        <dbReference type="Pfam" id="PF08501"/>
    </source>
</evidence>
<dbReference type="InterPro" id="IPR011342">
    <property type="entry name" value="Shikimate_DH"/>
</dbReference>
<feature type="binding site" evidence="8">
    <location>
        <position position="85"/>
    </location>
    <ligand>
        <name>shikimate</name>
        <dbReference type="ChEBI" id="CHEBI:36208"/>
    </ligand>
</feature>
<dbReference type="Gene3D" id="3.40.50.10860">
    <property type="entry name" value="Leucine Dehydrogenase, chain A, domain 1"/>
    <property type="match status" value="1"/>
</dbReference>